<dbReference type="Proteomes" id="UP000550714">
    <property type="component" value="Unassembled WGS sequence"/>
</dbReference>
<dbReference type="Gene3D" id="3.40.50.720">
    <property type="entry name" value="NAD(P)-binding Rossmann-like Domain"/>
    <property type="match status" value="1"/>
</dbReference>
<reference evidence="5 6" key="1">
    <citation type="submission" date="2020-08" db="EMBL/GenBank/DDBJ databases">
        <title>Genomic Encyclopedia of Type Strains, Phase III (KMG-III): the genomes of soil and plant-associated and newly described type strains.</title>
        <authorList>
            <person name="Whitman W."/>
        </authorList>
    </citation>
    <scope>NUCLEOTIDE SEQUENCE [LARGE SCALE GENOMIC DNA]</scope>
    <source>
        <strain evidence="5 6">CECT 8577</strain>
    </source>
</reference>
<dbReference type="SUPFAM" id="SSF51735">
    <property type="entry name" value="NAD(P)-binding Rossmann-fold domains"/>
    <property type="match status" value="1"/>
</dbReference>
<dbReference type="InterPro" id="IPR002347">
    <property type="entry name" value="SDR_fam"/>
</dbReference>
<dbReference type="EMBL" id="JACHWU010000006">
    <property type="protein sequence ID" value="MBB3052983.1"/>
    <property type="molecule type" value="Genomic_DNA"/>
</dbReference>
<dbReference type="PROSITE" id="PS00061">
    <property type="entry name" value="ADH_SHORT"/>
    <property type="match status" value="1"/>
</dbReference>
<comment type="caution">
    <text evidence="5">The sequence shown here is derived from an EMBL/GenBank/DDBJ whole genome shotgun (WGS) entry which is preliminary data.</text>
</comment>
<evidence type="ECO:0000313" key="6">
    <source>
        <dbReference type="Proteomes" id="UP000550714"/>
    </source>
</evidence>
<gene>
    <name evidence="5" type="ORF">FHS23_004026</name>
</gene>
<dbReference type="CDD" id="cd05233">
    <property type="entry name" value="SDR_c"/>
    <property type="match status" value="1"/>
</dbReference>
<organism evidence="5 6">
    <name type="scientific">Prauserella isguenensis</name>
    <dbReference type="NCBI Taxonomy" id="1470180"/>
    <lineage>
        <taxon>Bacteria</taxon>
        <taxon>Bacillati</taxon>
        <taxon>Actinomycetota</taxon>
        <taxon>Actinomycetes</taxon>
        <taxon>Pseudonocardiales</taxon>
        <taxon>Pseudonocardiaceae</taxon>
        <taxon>Prauserella</taxon>
    </lineage>
</organism>
<dbReference type="GO" id="GO:0016491">
    <property type="term" value="F:oxidoreductase activity"/>
    <property type="evidence" value="ECO:0007669"/>
    <property type="project" value="UniProtKB-KW"/>
</dbReference>
<evidence type="ECO:0000256" key="1">
    <source>
        <dbReference type="ARBA" id="ARBA00006484"/>
    </source>
</evidence>
<evidence type="ECO:0000256" key="3">
    <source>
        <dbReference type="ARBA" id="ARBA00023027"/>
    </source>
</evidence>
<comment type="similarity">
    <text evidence="1 4">Belongs to the short-chain dehydrogenases/reductases (SDR) family.</text>
</comment>
<keyword evidence="3" id="KW-0520">NAD</keyword>
<name>A0A839S6U8_9PSEU</name>
<dbReference type="PANTHER" id="PTHR24321:SF8">
    <property type="entry name" value="ESTRADIOL 17-BETA-DEHYDROGENASE 8-RELATED"/>
    <property type="match status" value="1"/>
</dbReference>
<dbReference type="NCBIfam" id="TIGR03971">
    <property type="entry name" value="SDR_subfam_1"/>
    <property type="match status" value="1"/>
</dbReference>
<evidence type="ECO:0000256" key="2">
    <source>
        <dbReference type="ARBA" id="ARBA00023002"/>
    </source>
</evidence>
<protein>
    <submittedName>
        <fullName evidence="5">SDR family mycofactocin-dependent oxidoreductase</fullName>
    </submittedName>
</protein>
<proteinExistence type="inferred from homology"/>
<dbReference type="AlphaFoldDB" id="A0A839S6U8"/>
<dbReference type="RefSeq" id="WP_183658248.1">
    <property type="nucleotide sequence ID" value="NZ_JACHWU010000006.1"/>
</dbReference>
<dbReference type="NCBIfam" id="NF009467">
    <property type="entry name" value="PRK12826.1-3"/>
    <property type="match status" value="1"/>
</dbReference>
<evidence type="ECO:0000313" key="5">
    <source>
        <dbReference type="EMBL" id="MBB3052983.1"/>
    </source>
</evidence>
<dbReference type="PRINTS" id="PR00081">
    <property type="entry name" value="GDHRDH"/>
</dbReference>
<dbReference type="Pfam" id="PF00106">
    <property type="entry name" value="adh_short"/>
    <property type="match status" value="1"/>
</dbReference>
<dbReference type="PANTHER" id="PTHR24321">
    <property type="entry name" value="DEHYDROGENASES, SHORT CHAIN"/>
    <property type="match status" value="1"/>
</dbReference>
<keyword evidence="6" id="KW-1185">Reference proteome</keyword>
<dbReference type="FunFam" id="3.40.50.720:FF:000084">
    <property type="entry name" value="Short-chain dehydrogenase reductase"/>
    <property type="match status" value="1"/>
</dbReference>
<keyword evidence="2" id="KW-0560">Oxidoreductase</keyword>
<dbReference type="InterPro" id="IPR020904">
    <property type="entry name" value="Sc_DH/Rdtase_CS"/>
</dbReference>
<sequence>MGRFDGKVAFITGAARGQGRSHAVALAEEGADIIAVDTTAKVDSIPYSLATAEDLDETVRLVERTGRRIVACDADVRDSQALADAARAGVDRLGRLDIVLANAGIFGHAPSLEMTDEAWQDTIDINLTGVWKTLKASVPHIIDGGRGGAVVITSSVAAVQANANTVHYASSKAGLIMLMKVMAKELAPHDIRVNTVHPTAVATDMILHESLYRLFAPDVENPTRADFEAAAQDLNALPVVALQPEDVTDQVLHLASDKGRYITGSMQMVEAGTDL</sequence>
<accession>A0A839S6U8</accession>
<evidence type="ECO:0000256" key="4">
    <source>
        <dbReference type="RuleBase" id="RU000363"/>
    </source>
</evidence>
<dbReference type="PRINTS" id="PR00080">
    <property type="entry name" value="SDRFAMILY"/>
</dbReference>
<dbReference type="InterPro" id="IPR036291">
    <property type="entry name" value="NAD(P)-bd_dom_sf"/>
</dbReference>
<dbReference type="InterPro" id="IPR023985">
    <property type="entry name" value="SDR_subfam_1"/>
</dbReference>